<dbReference type="GO" id="GO:0006508">
    <property type="term" value="P:proteolysis"/>
    <property type="evidence" value="ECO:0007669"/>
    <property type="project" value="UniProtKB-KW"/>
</dbReference>
<evidence type="ECO:0000256" key="13">
    <source>
        <dbReference type="RuleBase" id="RU364040"/>
    </source>
</evidence>
<dbReference type="SUPFAM" id="SSF55486">
    <property type="entry name" value="Metalloproteases ('zincins'), catalytic domain"/>
    <property type="match status" value="1"/>
</dbReference>
<dbReference type="EMBL" id="DRMN01000375">
    <property type="protein sequence ID" value="HFB55408.1"/>
    <property type="molecule type" value="Genomic_DNA"/>
</dbReference>
<evidence type="ECO:0000256" key="9">
    <source>
        <dbReference type="PIRSR" id="PIRSR634016-1"/>
    </source>
</evidence>
<dbReference type="FunFam" id="1.10.390.10:FF:000006">
    <property type="entry name" value="Puromycin-sensitive aminopeptidase"/>
    <property type="match status" value="1"/>
</dbReference>
<sequence>VARLSDGREIAIQYTEVSKEEAPSGVAYFASDTPIDAGHVTLHIPYKTGYNMALNSAYKATRKVDGHEDNYIVTQFEPLGARQAFPSFDEPRFKVPFDLSITTPNSDRVYANTPQKSGEAAGEGWTKHVFETTRPLPTYLLAFGVGPWDIIDGYIMPPTAVRDHGVPLRGIATRGEGERMRYALDNTAGILEALEGYFGIPYPYEKLDLIAAPEYAFGAMENPGAIVYTEFLMMLDKDASLGQKRAYAGVNSHEMAHQWFGDLVTPVWWEDIWLNEAFATWMGNKAIDIWKPDGNFDRLTTNASLGAMAIDSLASTRKIREPLDRTENVMDQFDGITYRKGAGVLTMFESYLGKDRFQKGVRLHMKRFEDKVASADDFFQSLADGSQDAKVVPAMKSFVDQPGVPLVSGSLECTGGTPSISLSQSRYAPLGSTIKQGQVWQIPVCASYEAGGKVYKSCTLLTKQQSTWELEADSCPTWLTLNADGAGYYRFTMDTQSWAGLLDNLDALNPRETLAVLDSLEASFNAGKLDSKTYLDGLAAFAAHKEYDISSRAGRAIGGMYNTLLPASSHDDLARFTQALYAKRYNDIKDADSIEADLLAPTLAARLISFGADKNLEADFAHKGARYLGLDGPADKTALAAKVRGLGLAAAFKARGKEALPALKEMVKSGSPAEKGSAVTGLSSTTDPEMVAYLLEEALNNTEVFTSRQANGLLVGLLSDPANRDMVWDWFKENFDAFVETRVADVRRGGMPRFAGGFCSAQRAQEAEAFFTSKASLIPGYERSLAQTMEALNLCVAKKDAKAAELAEALKNR</sequence>
<dbReference type="InterPro" id="IPR034016">
    <property type="entry name" value="M1_APN-typ"/>
</dbReference>
<keyword evidence="6 13" id="KW-0378">Hydrolase</keyword>
<feature type="non-terminal residue" evidence="17">
    <location>
        <position position="1"/>
    </location>
</feature>
<evidence type="ECO:0000256" key="5">
    <source>
        <dbReference type="ARBA" id="ARBA00022723"/>
    </source>
</evidence>
<feature type="binding site" evidence="11">
    <location>
        <position position="253"/>
    </location>
    <ligand>
        <name>Zn(2+)</name>
        <dbReference type="ChEBI" id="CHEBI:29105"/>
        <note>catalytic</note>
    </ligand>
</feature>
<dbReference type="PRINTS" id="PR00756">
    <property type="entry name" value="ALADIPTASE"/>
</dbReference>
<gene>
    <name evidence="17" type="ORF">ENJ46_05735</name>
</gene>
<keyword evidence="8 13" id="KW-0482">Metalloprotease</keyword>
<dbReference type="PANTHER" id="PTHR11533:SF174">
    <property type="entry name" value="PUROMYCIN-SENSITIVE AMINOPEPTIDASE-RELATED"/>
    <property type="match status" value="1"/>
</dbReference>
<feature type="domain" description="ERAP1-like C-terminal" evidence="15">
    <location>
        <begin position="478"/>
        <end position="792"/>
    </location>
</feature>
<keyword evidence="4 13" id="KW-0645">Protease</keyword>
<dbReference type="InterPro" id="IPR027268">
    <property type="entry name" value="Peptidase_M4/M1_CTD_sf"/>
</dbReference>
<proteinExistence type="inferred from homology"/>
<feature type="binding site" evidence="10">
    <location>
        <position position="77"/>
    </location>
    <ligand>
        <name>substrate</name>
    </ligand>
</feature>
<evidence type="ECO:0000256" key="12">
    <source>
        <dbReference type="PIRSR" id="PIRSR634016-4"/>
    </source>
</evidence>
<evidence type="ECO:0000256" key="3">
    <source>
        <dbReference type="ARBA" id="ARBA00022438"/>
    </source>
</evidence>
<dbReference type="Gene3D" id="1.25.50.20">
    <property type="match status" value="1"/>
</dbReference>
<dbReference type="SUPFAM" id="SSF63737">
    <property type="entry name" value="Leukotriene A4 hydrolase N-terminal domain"/>
    <property type="match status" value="1"/>
</dbReference>
<keyword evidence="7 11" id="KW-0862">Zinc</keyword>
<feature type="domain" description="Peptidase M1 membrane alanine aminopeptidase" evidence="14">
    <location>
        <begin position="182"/>
        <end position="391"/>
    </location>
</feature>
<evidence type="ECO:0000256" key="6">
    <source>
        <dbReference type="ARBA" id="ARBA00022801"/>
    </source>
</evidence>
<keyword evidence="5 11" id="KW-0479">Metal-binding</keyword>
<dbReference type="InterPro" id="IPR014782">
    <property type="entry name" value="Peptidase_M1_dom"/>
</dbReference>
<dbReference type="GO" id="GO:0016285">
    <property type="term" value="F:alanyl aminopeptidase activity"/>
    <property type="evidence" value="ECO:0007669"/>
    <property type="project" value="UniProtKB-EC"/>
</dbReference>
<evidence type="ECO:0000256" key="10">
    <source>
        <dbReference type="PIRSR" id="PIRSR634016-2"/>
    </source>
</evidence>
<reference evidence="17" key="1">
    <citation type="journal article" date="2020" name="mSystems">
        <title>Genome- and Community-Level Interaction Insights into Carbon Utilization and Element Cycling Functions of Hydrothermarchaeota in Hydrothermal Sediment.</title>
        <authorList>
            <person name="Zhou Z."/>
            <person name="Liu Y."/>
            <person name="Xu W."/>
            <person name="Pan J."/>
            <person name="Luo Z.H."/>
            <person name="Li M."/>
        </authorList>
    </citation>
    <scope>NUCLEOTIDE SEQUENCE [LARGE SCALE GENOMIC DNA]</scope>
    <source>
        <strain evidence="17">HyVt-489</strain>
    </source>
</reference>
<dbReference type="AlphaFoldDB" id="A0A7C3C642"/>
<dbReference type="EC" id="3.4.11.-" evidence="13"/>
<dbReference type="InterPro" id="IPR001930">
    <property type="entry name" value="Peptidase_M1"/>
</dbReference>
<dbReference type="GO" id="GO:0016020">
    <property type="term" value="C:membrane"/>
    <property type="evidence" value="ECO:0007669"/>
    <property type="project" value="TreeGrafter"/>
</dbReference>
<feature type="binding site" evidence="10">
    <location>
        <begin position="218"/>
        <end position="222"/>
    </location>
    <ligand>
        <name>substrate</name>
    </ligand>
</feature>
<evidence type="ECO:0000256" key="2">
    <source>
        <dbReference type="ARBA" id="ARBA00010136"/>
    </source>
</evidence>
<feature type="active site" description="Proton acceptor" evidence="9">
    <location>
        <position position="254"/>
    </location>
</feature>
<dbReference type="PANTHER" id="PTHR11533">
    <property type="entry name" value="PROTEASE M1 ZINC METALLOPROTEASE"/>
    <property type="match status" value="1"/>
</dbReference>
<evidence type="ECO:0000259" key="16">
    <source>
        <dbReference type="Pfam" id="PF17900"/>
    </source>
</evidence>
<organism evidence="17">
    <name type="scientific">Hellea balneolensis</name>
    <dbReference type="NCBI Taxonomy" id="287478"/>
    <lineage>
        <taxon>Bacteria</taxon>
        <taxon>Pseudomonadati</taxon>
        <taxon>Pseudomonadota</taxon>
        <taxon>Alphaproteobacteria</taxon>
        <taxon>Maricaulales</taxon>
        <taxon>Robiginitomaculaceae</taxon>
        <taxon>Hellea</taxon>
    </lineage>
</organism>
<dbReference type="GO" id="GO:0008270">
    <property type="term" value="F:zinc ion binding"/>
    <property type="evidence" value="ECO:0007669"/>
    <property type="project" value="UniProtKB-UniRule"/>
</dbReference>
<dbReference type="Gene3D" id="2.60.40.1910">
    <property type="match status" value="1"/>
</dbReference>
<dbReference type="GO" id="GO:0070006">
    <property type="term" value="F:metalloaminopeptidase activity"/>
    <property type="evidence" value="ECO:0007669"/>
    <property type="project" value="TreeGrafter"/>
</dbReference>
<evidence type="ECO:0000259" key="15">
    <source>
        <dbReference type="Pfam" id="PF11838"/>
    </source>
</evidence>
<dbReference type="GO" id="GO:0042277">
    <property type="term" value="F:peptide binding"/>
    <property type="evidence" value="ECO:0007669"/>
    <property type="project" value="TreeGrafter"/>
</dbReference>
<evidence type="ECO:0000259" key="14">
    <source>
        <dbReference type="Pfam" id="PF01433"/>
    </source>
</evidence>
<dbReference type="Proteomes" id="UP000886042">
    <property type="component" value="Unassembled WGS sequence"/>
</dbReference>
<dbReference type="InterPro" id="IPR042097">
    <property type="entry name" value="Aminopeptidase_N-like_N_sf"/>
</dbReference>
<dbReference type="Gene3D" id="2.60.40.1730">
    <property type="entry name" value="tricorn interacting facor f3 domain"/>
    <property type="match status" value="1"/>
</dbReference>
<evidence type="ECO:0000256" key="8">
    <source>
        <dbReference type="ARBA" id="ARBA00023049"/>
    </source>
</evidence>
<comment type="similarity">
    <text evidence="2 13">Belongs to the peptidase M1 family.</text>
</comment>
<dbReference type="CDD" id="cd09601">
    <property type="entry name" value="M1_APN-Q_like"/>
    <property type="match status" value="1"/>
</dbReference>
<comment type="cofactor">
    <cofactor evidence="11 13">
        <name>Zn(2+)</name>
        <dbReference type="ChEBI" id="CHEBI:29105"/>
    </cofactor>
    <text evidence="11 13">Binds 1 zinc ion per subunit.</text>
</comment>
<dbReference type="InterPro" id="IPR045357">
    <property type="entry name" value="Aminopeptidase_N-like_N"/>
</dbReference>
<dbReference type="Pfam" id="PF01433">
    <property type="entry name" value="Peptidase_M1"/>
    <property type="match status" value="1"/>
</dbReference>
<comment type="catalytic activity">
    <reaction evidence="1">
        <text>Release of an N-terminal amino acid, Xaa-|-Yaa- from a peptide, amide or arylamide. Xaa is preferably Ala, but may be most amino acids including Pro (slow action). When a terminal hydrophobic residue is followed by a prolyl residue, the two may be released as an intact Xaa-Pro dipeptide.</text>
        <dbReference type="EC" id="3.4.11.2"/>
    </reaction>
</comment>
<evidence type="ECO:0000313" key="17">
    <source>
        <dbReference type="EMBL" id="HFB55408.1"/>
    </source>
</evidence>
<evidence type="ECO:0000256" key="11">
    <source>
        <dbReference type="PIRSR" id="PIRSR634016-3"/>
    </source>
</evidence>
<feature type="binding site" evidence="11">
    <location>
        <position position="276"/>
    </location>
    <ligand>
        <name>Zn(2+)</name>
        <dbReference type="ChEBI" id="CHEBI:29105"/>
        <note>catalytic</note>
    </ligand>
</feature>
<feature type="domain" description="Aminopeptidase N-like N-terminal" evidence="16">
    <location>
        <begin position="26"/>
        <end position="140"/>
    </location>
</feature>
<feature type="site" description="Transition state stabilizer" evidence="12">
    <location>
        <position position="338"/>
    </location>
</feature>
<feature type="binding site" evidence="11">
    <location>
        <position position="257"/>
    </location>
    <ligand>
        <name>Zn(2+)</name>
        <dbReference type="ChEBI" id="CHEBI:29105"/>
        <note>catalytic</note>
    </ligand>
</feature>
<dbReference type="GO" id="GO:0005615">
    <property type="term" value="C:extracellular space"/>
    <property type="evidence" value="ECO:0007669"/>
    <property type="project" value="TreeGrafter"/>
</dbReference>
<evidence type="ECO:0000256" key="7">
    <source>
        <dbReference type="ARBA" id="ARBA00022833"/>
    </source>
</evidence>
<evidence type="ECO:0000256" key="1">
    <source>
        <dbReference type="ARBA" id="ARBA00000098"/>
    </source>
</evidence>
<accession>A0A7C3C642</accession>
<evidence type="ECO:0000256" key="4">
    <source>
        <dbReference type="ARBA" id="ARBA00022670"/>
    </source>
</evidence>
<feature type="binding site" evidence="10">
    <location>
        <position position="747"/>
    </location>
    <ligand>
        <name>substrate</name>
    </ligand>
</feature>
<dbReference type="InterPro" id="IPR024571">
    <property type="entry name" value="ERAP1-like_C_dom"/>
</dbReference>
<keyword evidence="3 13" id="KW-0031">Aminopeptidase</keyword>
<dbReference type="GO" id="GO:0043171">
    <property type="term" value="P:peptide catabolic process"/>
    <property type="evidence" value="ECO:0007669"/>
    <property type="project" value="TreeGrafter"/>
</dbReference>
<dbReference type="Pfam" id="PF17900">
    <property type="entry name" value="Peptidase_M1_N"/>
    <property type="match status" value="1"/>
</dbReference>
<protein>
    <recommendedName>
        <fullName evidence="13">Aminopeptidase</fullName>
        <ecNumber evidence="13">3.4.11.-</ecNumber>
    </recommendedName>
</protein>
<dbReference type="Pfam" id="PF11838">
    <property type="entry name" value="ERAP1_C"/>
    <property type="match status" value="1"/>
</dbReference>
<dbReference type="InterPro" id="IPR050344">
    <property type="entry name" value="Peptidase_M1_aminopeptidases"/>
</dbReference>
<dbReference type="Gene3D" id="1.10.390.10">
    <property type="entry name" value="Neutral Protease Domain 2"/>
    <property type="match status" value="1"/>
</dbReference>
<dbReference type="GO" id="GO:0005737">
    <property type="term" value="C:cytoplasm"/>
    <property type="evidence" value="ECO:0007669"/>
    <property type="project" value="TreeGrafter"/>
</dbReference>
<name>A0A7C3C642_9PROT</name>
<comment type="caution">
    <text evidence="17">The sequence shown here is derived from an EMBL/GenBank/DDBJ whole genome shotgun (WGS) entry which is preliminary data.</text>
</comment>